<accession>A0ABP7S2I7</accession>
<gene>
    <name evidence="2" type="ORF">GCM10022232_51680</name>
</gene>
<sequence>MEAVGGPIVLAFGPPAGFRAGPAPRGWEQRVTGPGGDKEGEDMALEMRERCERCETATLPPDGPARICSYECTFCVPCSEAMRDVCPNCGGELVLRPRRSPGS</sequence>
<evidence type="ECO:0000313" key="3">
    <source>
        <dbReference type="Proteomes" id="UP001500456"/>
    </source>
</evidence>
<evidence type="ECO:0000256" key="1">
    <source>
        <dbReference type="SAM" id="MobiDB-lite"/>
    </source>
</evidence>
<dbReference type="InterPro" id="IPR010696">
    <property type="entry name" value="DUF1272"/>
</dbReference>
<evidence type="ECO:0008006" key="4">
    <source>
        <dbReference type="Google" id="ProtNLM"/>
    </source>
</evidence>
<feature type="region of interest" description="Disordered" evidence="1">
    <location>
        <begin position="19"/>
        <end position="40"/>
    </location>
</feature>
<comment type="caution">
    <text evidence="2">The sequence shown here is derived from an EMBL/GenBank/DDBJ whole genome shotgun (WGS) entry which is preliminary data.</text>
</comment>
<name>A0ABP7S2I7_9ACTN</name>
<evidence type="ECO:0000313" key="2">
    <source>
        <dbReference type="EMBL" id="GAA4005774.1"/>
    </source>
</evidence>
<dbReference type="EMBL" id="BAAAZX010000015">
    <property type="protein sequence ID" value="GAA4005774.1"/>
    <property type="molecule type" value="Genomic_DNA"/>
</dbReference>
<protein>
    <recommendedName>
        <fullName evidence="4">DUF1272 domain-containing protein</fullName>
    </recommendedName>
</protein>
<organism evidence="2 3">
    <name type="scientific">Streptomyces plumbiresistens</name>
    <dbReference type="NCBI Taxonomy" id="511811"/>
    <lineage>
        <taxon>Bacteria</taxon>
        <taxon>Bacillati</taxon>
        <taxon>Actinomycetota</taxon>
        <taxon>Actinomycetes</taxon>
        <taxon>Kitasatosporales</taxon>
        <taxon>Streptomycetaceae</taxon>
        <taxon>Streptomyces</taxon>
    </lineage>
</organism>
<dbReference type="Pfam" id="PF06906">
    <property type="entry name" value="DUF1272"/>
    <property type="match status" value="1"/>
</dbReference>
<reference evidence="3" key="1">
    <citation type="journal article" date="2019" name="Int. J. Syst. Evol. Microbiol.">
        <title>The Global Catalogue of Microorganisms (GCM) 10K type strain sequencing project: providing services to taxonomists for standard genome sequencing and annotation.</title>
        <authorList>
            <consortium name="The Broad Institute Genomics Platform"/>
            <consortium name="The Broad Institute Genome Sequencing Center for Infectious Disease"/>
            <person name="Wu L."/>
            <person name="Ma J."/>
        </authorList>
    </citation>
    <scope>NUCLEOTIDE SEQUENCE [LARGE SCALE GENOMIC DNA]</scope>
    <source>
        <strain evidence="3">JCM 16924</strain>
    </source>
</reference>
<dbReference type="Proteomes" id="UP001500456">
    <property type="component" value="Unassembled WGS sequence"/>
</dbReference>
<keyword evidence="3" id="KW-1185">Reference proteome</keyword>
<proteinExistence type="predicted"/>